<evidence type="ECO:0000313" key="1">
    <source>
        <dbReference type="EMBL" id="KAE9085133.1"/>
    </source>
</evidence>
<proteinExistence type="predicted"/>
<evidence type="ECO:0000313" key="4">
    <source>
        <dbReference type="Proteomes" id="UP000488956"/>
    </source>
</evidence>
<dbReference type="EMBL" id="QXGD01001918">
    <property type="protein sequence ID" value="KAE9196699.1"/>
    <property type="molecule type" value="Genomic_DNA"/>
</dbReference>
<protein>
    <submittedName>
        <fullName evidence="2">Uncharacterized protein</fullName>
    </submittedName>
</protein>
<gene>
    <name evidence="2" type="ORF">PF002_g22980</name>
    <name evidence="1" type="ORF">PF010_g20571</name>
</gene>
<sequence length="148" mass="16129">MDSSEDPSKKTLRGCEHLADHLSFARQHVGCNGEEVDAVVLPQHPDKESKHDGEERAIQPGTLAASGVAGGWVPGSFNCIQGFLLGALHELASLLQLKTEQLLQLLDLDALGRLLDFGELLLLLCLSRVICWLSCRACWSWLIREGGS</sequence>
<accession>A0A6A3X506</accession>
<dbReference type="EMBL" id="QXFX01001761">
    <property type="protein sequence ID" value="KAE9085133.1"/>
    <property type="molecule type" value="Genomic_DNA"/>
</dbReference>
<reference evidence="2 3" key="1">
    <citation type="submission" date="2018-08" db="EMBL/GenBank/DDBJ databases">
        <title>Genomic investigation of the strawberry pathogen Phytophthora fragariae indicates pathogenicity is determined by transcriptional variation in three key races.</title>
        <authorList>
            <person name="Adams T.M."/>
            <person name="Armitage A.D."/>
            <person name="Sobczyk M.K."/>
            <person name="Bates H.J."/>
            <person name="Dunwell J.M."/>
            <person name="Nellist C.F."/>
            <person name="Harrison R.J."/>
        </authorList>
    </citation>
    <scope>NUCLEOTIDE SEQUENCE [LARGE SCALE GENOMIC DNA]</scope>
    <source>
        <strain evidence="2 3">BC-1</strain>
        <strain evidence="1 4">ONT-3</strain>
    </source>
</reference>
<dbReference type="Proteomes" id="UP000440367">
    <property type="component" value="Unassembled WGS sequence"/>
</dbReference>
<name>A0A6A3X506_9STRA</name>
<organism evidence="2 3">
    <name type="scientific">Phytophthora fragariae</name>
    <dbReference type="NCBI Taxonomy" id="53985"/>
    <lineage>
        <taxon>Eukaryota</taxon>
        <taxon>Sar</taxon>
        <taxon>Stramenopiles</taxon>
        <taxon>Oomycota</taxon>
        <taxon>Peronosporomycetes</taxon>
        <taxon>Peronosporales</taxon>
        <taxon>Peronosporaceae</taxon>
        <taxon>Phytophthora</taxon>
    </lineage>
</organism>
<dbReference type="Proteomes" id="UP000488956">
    <property type="component" value="Unassembled WGS sequence"/>
</dbReference>
<evidence type="ECO:0000313" key="3">
    <source>
        <dbReference type="Proteomes" id="UP000440367"/>
    </source>
</evidence>
<dbReference type="AlphaFoldDB" id="A0A6A3X506"/>
<evidence type="ECO:0000313" key="2">
    <source>
        <dbReference type="EMBL" id="KAE9196699.1"/>
    </source>
</evidence>
<comment type="caution">
    <text evidence="2">The sequence shown here is derived from an EMBL/GenBank/DDBJ whole genome shotgun (WGS) entry which is preliminary data.</text>
</comment>